<feature type="binding site" evidence="8">
    <location>
        <position position="148"/>
    </location>
    <ligand>
        <name>substrate</name>
    </ligand>
</feature>
<dbReference type="InterPro" id="IPR011529">
    <property type="entry name" value="Glu_5kinase"/>
</dbReference>
<dbReference type="AlphaFoldDB" id="A0A845EQ92"/>
<dbReference type="PROSITE" id="PS50890">
    <property type="entry name" value="PUA"/>
    <property type="match status" value="1"/>
</dbReference>
<keyword evidence="6 8" id="KW-0418">Kinase</keyword>
<dbReference type="InterPro" id="IPR001048">
    <property type="entry name" value="Asp/Glu/Uridylate_kinase"/>
</dbReference>
<dbReference type="PROSITE" id="PS00902">
    <property type="entry name" value="GLUTAMATE_5_KINASE"/>
    <property type="match status" value="1"/>
</dbReference>
<comment type="similarity">
    <text evidence="8">Belongs to the glutamate 5-kinase family.</text>
</comment>
<dbReference type="GO" id="GO:0003723">
    <property type="term" value="F:RNA binding"/>
    <property type="evidence" value="ECO:0007669"/>
    <property type="project" value="InterPro"/>
</dbReference>
<feature type="binding site" evidence="8">
    <location>
        <position position="136"/>
    </location>
    <ligand>
        <name>substrate</name>
    </ligand>
</feature>
<comment type="pathway">
    <text evidence="8">Amino-acid biosynthesis; L-proline biosynthesis; L-glutamate 5-semialdehyde from L-glutamate: step 1/2.</text>
</comment>
<dbReference type="GO" id="GO:0005829">
    <property type="term" value="C:cytosol"/>
    <property type="evidence" value="ECO:0007669"/>
    <property type="project" value="TreeGrafter"/>
</dbReference>
<feature type="domain" description="PUA" evidence="9">
    <location>
        <begin position="277"/>
        <end position="359"/>
    </location>
</feature>
<dbReference type="InterPro" id="IPR036974">
    <property type="entry name" value="PUA_sf"/>
</dbReference>
<dbReference type="PIRSF" id="PIRSF000729">
    <property type="entry name" value="GK"/>
    <property type="match status" value="1"/>
</dbReference>
<dbReference type="InterPro" id="IPR019797">
    <property type="entry name" value="Glutamate_5-kinase_CS"/>
</dbReference>
<dbReference type="SUPFAM" id="SSF88697">
    <property type="entry name" value="PUA domain-like"/>
    <property type="match status" value="1"/>
</dbReference>
<evidence type="ECO:0000313" key="11">
    <source>
        <dbReference type="Proteomes" id="UP000447833"/>
    </source>
</evidence>
<keyword evidence="4 8" id="KW-0808">Transferase</keyword>
<evidence type="ECO:0000256" key="7">
    <source>
        <dbReference type="ARBA" id="ARBA00022840"/>
    </source>
</evidence>
<dbReference type="PRINTS" id="PR00474">
    <property type="entry name" value="GLU5KINASE"/>
</dbReference>
<evidence type="ECO:0000256" key="4">
    <source>
        <dbReference type="ARBA" id="ARBA00022679"/>
    </source>
</evidence>
<feature type="binding site" evidence="8">
    <location>
        <position position="9"/>
    </location>
    <ligand>
        <name>ATP</name>
        <dbReference type="ChEBI" id="CHEBI:30616"/>
    </ligand>
</feature>
<name>A0A845EQ92_9BACL</name>
<dbReference type="InterPro" id="IPR005715">
    <property type="entry name" value="Glu_5kinase/COase_Synthase"/>
</dbReference>
<keyword evidence="5 8" id="KW-0547">Nucleotide-binding</keyword>
<evidence type="ECO:0000256" key="1">
    <source>
        <dbReference type="ARBA" id="ARBA00022490"/>
    </source>
</evidence>
<dbReference type="UniPathway" id="UPA00098">
    <property type="reaction ID" value="UER00359"/>
</dbReference>
<comment type="caution">
    <text evidence="10">The sequence shown here is derived from an EMBL/GenBank/DDBJ whole genome shotgun (WGS) entry which is preliminary data.</text>
</comment>
<keyword evidence="2 8" id="KW-0028">Amino-acid biosynthesis</keyword>
<evidence type="ECO:0000313" key="10">
    <source>
        <dbReference type="EMBL" id="MYL61829.1"/>
    </source>
</evidence>
<dbReference type="SMART" id="SM00359">
    <property type="entry name" value="PUA"/>
    <property type="match status" value="1"/>
</dbReference>
<dbReference type="FunFam" id="3.40.1160.10:FF:000018">
    <property type="entry name" value="Glutamate 5-kinase"/>
    <property type="match status" value="1"/>
</dbReference>
<keyword evidence="7 8" id="KW-0067">ATP-binding</keyword>
<dbReference type="PANTHER" id="PTHR43654">
    <property type="entry name" value="GLUTAMATE 5-KINASE"/>
    <property type="match status" value="1"/>
</dbReference>
<dbReference type="NCBIfam" id="TIGR01027">
    <property type="entry name" value="proB"/>
    <property type="match status" value="1"/>
</dbReference>
<dbReference type="InterPro" id="IPR036393">
    <property type="entry name" value="AceGlu_kinase-like_sf"/>
</dbReference>
<dbReference type="GO" id="GO:0005524">
    <property type="term" value="F:ATP binding"/>
    <property type="evidence" value="ECO:0007669"/>
    <property type="project" value="UniProtKB-KW"/>
</dbReference>
<dbReference type="CDD" id="cd21157">
    <property type="entry name" value="PUA_G5K"/>
    <property type="match status" value="1"/>
</dbReference>
<dbReference type="InterPro" id="IPR015947">
    <property type="entry name" value="PUA-like_sf"/>
</dbReference>
<feature type="binding site" evidence="8">
    <location>
        <position position="49"/>
    </location>
    <ligand>
        <name>substrate</name>
    </ligand>
</feature>
<gene>
    <name evidence="8" type="primary">proB</name>
    <name evidence="10" type="ORF">GLW07_00530</name>
</gene>
<reference evidence="10 11" key="1">
    <citation type="submission" date="2019-11" db="EMBL/GenBank/DDBJ databases">
        <title>Genome sequences of 17 halophilic strains isolated from different environments.</title>
        <authorList>
            <person name="Furrow R.E."/>
        </authorList>
    </citation>
    <scope>NUCLEOTIDE SEQUENCE [LARGE SCALE GENOMIC DNA]</scope>
    <source>
        <strain evidence="10 11">22506_14_FS</strain>
    </source>
</reference>
<dbReference type="CDD" id="cd04242">
    <property type="entry name" value="AAK_G5K_ProB"/>
    <property type="match status" value="1"/>
</dbReference>
<dbReference type="Gene3D" id="2.30.130.10">
    <property type="entry name" value="PUA domain"/>
    <property type="match status" value="1"/>
</dbReference>
<dbReference type="Proteomes" id="UP000447833">
    <property type="component" value="Unassembled WGS sequence"/>
</dbReference>
<evidence type="ECO:0000259" key="9">
    <source>
        <dbReference type="SMART" id="SM00359"/>
    </source>
</evidence>
<evidence type="ECO:0000256" key="8">
    <source>
        <dbReference type="HAMAP-Rule" id="MF_00456"/>
    </source>
</evidence>
<dbReference type="GO" id="GO:0004349">
    <property type="term" value="F:glutamate 5-kinase activity"/>
    <property type="evidence" value="ECO:0007669"/>
    <property type="project" value="UniProtKB-UniRule"/>
</dbReference>
<evidence type="ECO:0000256" key="6">
    <source>
        <dbReference type="ARBA" id="ARBA00022777"/>
    </source>
</evidence>
<evidence type="ECO:0000256" key="2">
    <source>
        <dbReference type="ARBA" id="ARBA00022605"/>
    </source>
</evidence>
<proteinExistence type="inferred from homology"/>
<dbReference type="EMBL" id="WMEY01000001">
    <property type="protein sequence ID" value="MYL61829.1"/>
    <property type="molecule type" value="Genomic_DNA"/>
</dbReference>
<dbReference type="Pfam" id="PF00696">
    <property type="entry name" value="AA_kinase"/>
    <property type="match status" value="1"/>
</dbReference>
<dbReference type="Pfam" id="PF01472">
    <property type="entry name" value="PUA"/>
    <property type="match status" value="1"/>
</dbReference>
<dbReference type="InterPro" id="IPR001057">
    <property type="entry name" value="Glu/AcGlu_kinase"/>
</dbReference>
<dbReference type="EC" id="2.7.2.11" evidence="8"/>
<dbReference type="RefSeq" id="WP_160917778.1">
    <property type="nucleotide sequence ID" value="NZ_WMEY01000001.1"/>
</dbReference>
<dbReference type="InterPro" id="IPR002478">
    <property type="entry name" value="PUA"/>
</dbReference>
<accession>A0A845EQ92</accession>
<dbReference type="GO" id="GO:0055129">
    <property type="term" value="P:L-proline biosynthetic process"/>
    <property type="evidence" value="ECO:0007669"/>
    <property type="project" value="UniProtKB-UniRule"/>
</dbReference>
<evidence type="ECO:0000256" key="5">
    <source>
        <dbReference type="ARBA" id="ARBA00022741"/>
    </source>
</evidence>
<dbReference type="HAMAP" id="MF_00456">
    <property type="entry name" value="ProB"/>
    <property type="match status" value="1"/>
</dbReference>
<protein>
    <recommendedName>
        <fullName evidence="8">Glutamate 5-kinase</fullName>
        <ecNumber evidence="8">2.7.2.11</ecNumber>
    </recommendedName>
    <alternativeName>
        <fullName evidence="8">Gamma-glutamyl kinase</fullName>
        <shortName evidence="8">GK</shortName>
    </alternativeName>
</protein>
<sequence length="369" mass="39959">MGKKRIVVKIGSSSLTNGRGEIDLDKLIDHVNALTLLRQEGHEVLLVSSGAVAAGFKELGYPARPVTLKGKQAAAALGQSLLIKSYIEEFNQRNISVAQILLTRPDFSNQERYKNAFDTLSELLARGVMPIINENDTVSTEELKFGDNDMLSALVSGLVHADELIILTDVNGIYDSNPATNPHAVKYHSLTEIDNTMIEQAGGAGSSAGTGGMKSKLIAAKTALSLSIRVFIGHETGGEKLLRILSGVGDGTYINREKATSFPIKKQWIAMHSHVSGQLYIDEGAEQAIVLNGKSLLYGGVKQVVGDFGVGDVVEVHGQNGKLGKGQVRYSSAFLEKILHFHKDEWNEDTDIPNVAVIHRDQWVGTVYK</sequence>
<keyword evidence="1 8" id="KW-0963">Cytoplasm</keyword>
<keyword evidence="3 8" id="KW-0641">Proline biosynthesis</keyword>
<organism evidence="10 11">
    <name type="scientific">Guptibacillus hwajinpoensis</name>
    <dbReference type="NCBI Taxonomy" id="208199"/>
    <lineage>
        <taxon>Bacteria</taxon>
        <taxon>Bacillati</taxon>
        <taxon>Bacillota</taxon>
        <taxon>Bacilli</taxon>
        <taxon>Bacillales</taxon>
        <taxon>Guptibacillaceae</taxon>
        <taxon>Guptibacillus</taxon>
    </lineage>
</organism>
<dbReference type="PANTHER" id="PTHR43654:SF1">
    <property type="entry name" value="ISOPENTENYL PHOSPHATE KINASE"/>
    <property type="match status" value="1"/>
</dbReference>
<dbReference type="SUPFAM" id="SSF53633">
    <property type="entry name" value="Carbamate kinase-like"/>
    <property type="match status" value="1"/>
</dbReference>
<comment type="subcellular location">
    <subcellularLocation>
        <location evidence="8">Cytoplasm</location>
    </subcellularLocation>
</comment>
<dbReference type="InterPro" id="IPR041739">
    <property type="entry name" value="G5K_ProB"/>
</dbReference>
<comment type="function">
    <text evidence="8">Catalyzes the transfer of a phosphate group to glutamate to form L-glutamate 5-phosphate.</text>
</comment>
<comment type="catalytic activity">
    <reaction evidence="8">
        <text>L-glutamate + ATP = L-glutamyl 5-phosphate + ADP</text>
        <dbReference type="Rhea" id="RHEA:14877"/>
        <dbReference type="ChEBI" id="CHEBI:29985"/>
        <dbReference type="ChEBI" id="CHEBI:30616"/>
        <dbReference type="ChEBI" id="CHEBI:58274"/>
        <dbReference type="ChEBI" id="CHEBI:456216"/>
        <dbReference type="EC" id="2.7.2.11"/>
    </reaction>
</comment>
<feature type="binding site" evidence="8">
    <location>
        <begin position="168"/>
        <end position="169"/>
    </location>
    <ligand>
        <name>ATP</name>
        <dbReference type="ChEBI" id="CHEBI:30616"/>
    </ligand>
</feature>
<dbReference type="Gene3D" id="3.40.1160.10">
    <property type="entry name" value="Acetylglutamate kinase-like"/>
    <property type="match status" value="2"/>
</dbReference>
<evidence type="ECO:0000256" key="3">
    <source>
        <dbReference type="ARBA" id="ARBA00022650"/>
    </source>
</evidence>
<feature type="binding site" evidence="8">
    <location>
        <begin position="210"/>
        <end position="216"/>
    </location>
    <ligand>
        <name>ATP</name>
        <dbReference type="ChEBI" id="CHEBI:30616"/>
    </ligand>
</feature>